<organism evidence="12 13">
    <name type="scientific">Spirochaeta africana (strain ATCC 700263 / DSM 8902 / Z-7692)</name>
    <dbReference type="NCBI Taxonomy" id="889378"/>
    <lineage>
        <taxon>Bacteria</taxon>
        <taxon>Pseudomonadati</taxon>
        <taxon>Spirochaetota</taxon>
        <taxon>Spirochaetia</taxon>
        <taxon>Spirochaetales</taxon>
        <taxon>Spirochaetaceae</taxon>
        <taxon>Spirochaeta</taxon>
    </lineage>
</organism>
<dbReference type="InterPro" id="IPR018052">
    <property type="entry name" value="Ald1_epimerase_CS"/>
</dbReference>
<evidence type="ECO:0000256" key="3">
    <source>
        <dbReference type="ARBA" id="ARBA00006206"/>
    </source>
</evidence>
<dbReference type="GO" id="GO:0006006">
    <property type="term" value="P:glucose metabolic process"/>
    <property type="evidence" value="ECO:0007669"/>
    <property type="project" value="TreeGrafter"/>
</dbReference>
<dbReference type="CDD" id="cd09019">
    <property type="entry name" value="galactose_mutarotase_like"/>
    <property type="match status" value="1"/>
</dbReference>
<evidence type="ECO:0000256" key="4">
    <source>
        <dbReference type="ARBA" id="ARBA00013185"/>
    </source>
</evidence>
<evidence type="ECO:0000256" key="7">
    <source>
        <dbReference type="ARBA" id="ARBA00023277"/>
    </source>
</evidence>
<evidence type="ECO:0000256" key="10">
    <source>
        <dbReference type="PIRSR" id="PIRSR005096-2"/>
    </source>
</evidence>
<dbReference type="KEGG" id="sfc:Spiaf_0466"/>
<dbReference type="InterPro" id="IPR008183">
    <property type="entry name" value="Aldose_1/G6P_1-epimerase"/>
</dbReference>
<feature type="active site" description="Proton donor" evidence="9">
    <location>
        <position position="180"/>
    </location>
</feature>
<evidence type="ECO:0000256" key="11">
    <source>
        <dbReference type="PIRSR" id="PIRSR005096-3"/>
    </source>
</evidence>
<dbReference type="SUPFAM" id="SSF74650">
    <property type="entry name" value="Galactose mutarotase-like"/>
    <property type="match status" value="1"/>
</dbReference>
<dbReference type="InterPro" id="IPR014718">
    <property type="entry name" value="GH-type_carb-bd"/>
</dbReference>
<feature type="binding site" evidence="11">
    <location>
        <begin position="180"/>
        <end position="182"/>
    </location>
    <ligand>
        <name>beta-D-galactose</name>
        <dbReference type="ChEBI" id="CHEBI:27667"/>
    </ligand>
</feature>
<dbReference type="NCBIfam" id="NF008277">
    <property type="entry name" value="PRK11055.1"/>
    <property type="match status" value="1"/>
</dbReference>
<dbReference type="EC" id="5.1.3.3" evidence="4 8"/>
<keyword evidence="13" id="KW-1185">Reference proteome</keyword>
<gene>
    <name evidence="12" type="ordered locus">Spiaf_0466</name>
</gene>
<dbReference type="InterPro" id="IPR015443">
    <property type="entry name" value="Aldose_1-epimerase"/>
</dbReference>
<evidence type="ECO:0000256" key="9">
    <source>
        <dbReference type="PIRSR" id="PIRSR005096-1"/>
    </source>
</evidence>
<comment type="similarity">
    <text evidence="3 8">Belongs to the aldose epimerase family.</text>
</comment>
<proteinExistence type="inferred from homology"/>
<dbReference type="PANTHER" id="PTHR10091:SF0">
    <property type="entry name" value="GALACTOSE MUTAROTASE"/>
    <property type="match status" value="1"/>
</dbReference>
<dbReference type="Gene3D" id="2.70.98.10">
    <property type="match status" value="1"/>
</dbReference>
<dbReference type="GO" id="GO:0030246">
    <property type="term" value="F:carbohydrate binding"/>
    <property type="evidence" value="ECO:0007669"/>
    <property type="project" value="InterPro"/>
</dbReference>
<keyword evidence="6 8" id="KW-0413">Isomerase</keyword>
<dbReference type="OrthoDB" id="9779408at2"/>
<dbReference type="PROSITE" id="PS00545">
    <property type="entry name" value="ALDOSE_1_EPIMERASE"/>
    <property type="match status" value="1"/>
</dbReference>
<dbReference type="EMBL" id="CP003282">
    <property type="protein sequence ID" value="AFG36569.1"/>
    <property type="molecule type" value="Genomic_DNA"/>
</dbReference>
<evidence type="ECO:0000256" key="6">
    <source>
        <dbReference type="ARBA" id="ARBA00023235"/>
    </source>
</evidence>
<dbReference type="HOGENOM" id="CLU_031753_1_0_12"/>
<comment type="catalytic activity">
    <reaction evidence="1 8">
        <text>alpha-D-glucose = beta-D-glucose</text>
        <dbReference type="Rhea" id="RHEA:10264"/>
        <dbReference type="ChEBI" id="CHEBI:15903"/>
        <dbReference type="ChEBI" id="CHEBI:17925"/>
        <dbReference type="EC" id="5.1.3.3"/>
    </reaction>
</comment>
<evidence type="ECO:0000256" key="5">
    <source>
        <dbReference type="ARBA" id="ARBA00014165"/>
    </source>
</evidence>
<dbReference type="eggNOG" id="COG2017">
    <property type="taxonomic scope" value="Bacteria"/>
</dbReference>
<feature type="binding site" evidence="10">
    <location>
        <position position="244"/>
    </location>
    <ligand>
        <name>beta-D-galactose</name>
        <dbReference type="ChEBI" id="CHEBI:27667"/>
    </ligand>
</feature>
<dbReference type="PANTHER" id="PTHR10091">
    <property type="entry name" value="ALDOSE-1-EPIMERASE"/>
    <property type="match status" value="1"/>
</dbReference>
<accession>H9UGC6</accession>
<feature type="active site" description="Proton acceptor" evidence="9">
    <location>
        <position position="308"/>
    </location>
</feature>
<keyword evidence="7 8" id="KW-0119">Carbohydrate metabolism</keyword>
<dbReference type="AlphaFoldDB" id="H9UGC6"/>
<dbReference type="Pfam" id="PF01263">
    <property type="entry name" value="Aldose_epim"/>
    <property type="match status" value="1"/>
</dbReference>
<comment type="pathway">
    <text evidence="2 8">Carbohydrate metabolism; hexose metabolism.</text>
</comment>
<dbReference type="STRING" id="889378.Spiaf_0466"/>
<dbReference type="InterPro" id="IPR047215">
    <property type="entry name" value="Galactose_mutarotase-like"/>
</dbReference>
<protein>
    <recommendedName>
        <fullName evidence="5 8">Aldose 1-epimerase</fullName>
        <ecNumber evidence="4 8">5.1.3.3</ecNumber>
    </recommendedName>
</protein>
<dbReference type="InterPro" id="IPR011013">
    <property type="entry name" value="Gal_mutarotase_sf_dom"/>
</dbReference>
<dbReference type="UniPathway" id="UPA00242"/>
<evidence type="ECO:0000256" key="2">
    <source>
        <dbReference type="ARBA" id="ARBA00005028"/>
    </source>
</evidence>
<evidence type="ECO:0000313" key="13">
    <source>
        <dbReference type="Proteomes" id="UP000007383"/>
    </source>
</evidence>
<dbReference type="GO" id="GO:0004034">
    <property type="term" value="F:aldose 1-epimerase activity"/>
    <property type="evidence" value="ECO:0007669"/>
    <property type="project" value="UniProtKB-EC"/>
</dbReference>
<dbReference type="RefSeq" id="WP_014454566.1">
    <property type="nucleotide sequence ID" value="NC_017098.1"/>
</dbReference>
<dbReference type="GO" id="GO:0033499">
    <property type="term" value="P:galactose catabolic process via UDP-galactose, Leloir pathway"/>
    <property type="evidence" value="ECO:0007669"/>
    <property type="project" value="TreeGrafter"/>
</dbReference>
<evidence type="ECO:0000313" key="12">
    <source>
        <dbReference type="EMBL" id="AFG36569.1"/>
    </source>
</evidence>
<name>H9UGC6_SPIAZ</name>
<sequence length="343" mass="38066">MEITKDRFGSAFDGTPVDIITISNSSGITLQCMSYGATLVSLKMPGRDGKLSDLVLGFDSFDDYLKPHPYLGATIGRVAGRISKAQFSIGPRTFTLERNDGSNHLHGGRNGFDKVIWTPRIFGDGDEVGVTFSRTSPDGEEGYPGKLDVEVTYALNDRNELAIRYRAESSKATPVNLTNHTYWNLGGNGSILNHKLRINSKKYLPVDDNTIPMGDILETDGTPMDFSSAHPIGRDIKLVPGGYDHCYVLPEAETRLRPAAILNHPESGRTMEVYTTKPGLQLYTANKLRDVVGKHGIHYGKHSGVCLETMYFPDSVNQHDFPGIILRPKEEYHHETVHRFSIR</sequence>
<dbReference type="PATRIC" id="fig|889378.3.peg.474"/>
<evidence type="ECO:0000256" key="8">
    <source>
        <dbReference type="PIRNR" id="PIRNR005096"/>
    </source>
</evidence>
<evidence type="ECO:0000256" key="1">
    <source>
        <dbReference type="ARBA" id="ARBA00001614"/>
    </source>
</evidence>
<dbReference type="PIRSF" id="PIRSF005096">
    <property type="entry name" value="GALM"/>
    <property type="match status" value="1"/>
</dbReference>
<dbReference type="Proteomes" id="UP000007383">
    <property type="component" value="Chromosome"/>
</dbReference>
<reference evidence="13" key="1">
    <citation type="journal article" date="2013" name="Stand. Genomic Sci.">
        <title>Complete genome sequence of the halophilic bacterium Spirochaeta africana type strain (Z-7692(T)) from the alkaline Lake Magadi in the East African Rift.</title>
        <authorList>
            <person name="Liolos K."/>
            <person name="Abt B."/>
            <person name="Scheuner C."/>
            <person name="Teshima H."/>
            <person name="Held B."/>
            <person name="Lapidus A."/>
            <person name="Nolan M."/>
            <person name="Lucas S."/>
            <person name="Deshpande S."/>
            <person name="Cheng J.F."/>
            <person name="Tapia R."/>
            <person name="Goodwin L.A."/>
            <person name="Pitluck S."/>
            <person name="Pagani I."/>
            <person name="Ivanova N."/>
            <person name="Mavromatis K."/>
            <person name="Mikhailova N."/>
            <person name="Huntemann M."/>
            <person name="Pati A."/>
            <person name="Chen A."/>
            <person name="Palaniappan K."/>
            <person name="Land M."/>
            <person name="Rohde M."/>
            <person name="Tindall B.J."/>
            <person name="Detter J.C."/>
            <person name="Goker M."/>
            <person name="Bristow J."/>
            <person name="Eisen J.A."/>
            <person name="Markowitz V."/>
            <person name="Hugenholtz P."/>
            <person name="Woyke T."/>
            <person name="Klenk H.P."/>
            <person name="Kyrpides N.C."/>
        </authorList>
    </citation>
    <scope>NUCLEOTIDE SEQUENCE</scope>
    <source>
        <strain evidence="13">ATCC 700263 / DSM 8902 / Z-7692</strain>
    </source>
</reference>